<keyword evidence="2" id="KW-1185">Reference proteome</keyword>
<protein>
    <submittedName>
        <fullName evidence="1">Uncharacterized protein</fullName>
    </submittedName>
</protein>
<organism evidence="1 2">
    <name type="scientific">Thalassobacterium sedimentorum</name>
    <dbReference type="NCBI Taxonomy" id="3041258"/>
    <lineage>
        <taxon>Bacteria</taxon>
        <taxon>Pseudomonadati</taxon>
        <taxon>Verrucomicrobiota</taxon>
        <taxon>Opitutia</taxon>
        <taxon>Puniceicoccales</taxon>
        <taxon>Coraliomargaritaceae</taxon>
        <taxon>Thalassobacterium</taxon>
    </lineage>
</organism>
<comment type="caution">
    <text evidence="1">The sequence shown here is derived from an EMBL/GenBank/DDBJ whole genome shotgun (WGS) entry which is preliminary data.</text>
</comment>
<proteinExistence type="predicted"/>
<reference evidence="1 2" key="1">
    <citation type="submission" date="2023-04" db="EMBL/GenBank/DDBJ databases">
        <title>A novel bacteria isolated from coastal sediment.</title>
        <authorList>
            <person name="Liu X.-J."/>
            <person name="Du Z.-J."/>
        </authorList>
    </citation>
    <scope>NUCLEOTIDE SEQUENCE [LARGE SCALE GENOMIC DNA]</scope>
    <source>
        <strain evidence="1 2">SDUM461004</strain>
    </source>
</reference>
<dbReference type="RefSeq" id="WP_308986450.1">
    <property type="nucleotide sequence ID" value="NZ_JARXIC010000041.1"/>
</dbReference>
<evidence type="ECO:0000313" key="1">
    <source>
        <dbReference type="EMBL" id="MDQ8196006.1"/>
    </source>
</evidence>
<dbReference type="Proteomes" id="UP001243717">
    <property type="component" value="Unassembled WGS sequence"/>
</dbReference>
<dbReference type="EMBL" id="JARXIC010000041">
    <property type="protein sequence ID" value="MDQ8196006.1"/>
    <property type="molecule type" value="Genomic_DNA"/>
</dbReference>
<name>A0ABU1AMI3_9BACT</name>
<gene>
    <name evidence="1" type="ORF">QEH59_16340</name>
</gene>
<evidence type="ECO:0000313" key="2">
    <source>
        <dbReference type="Proteomes" id="UP001243717"/>
    </source>
</evidence>
<accession>A0ABU1AMI3</accession>
<sequence>MKLAQGQIWKTSAEVHSHAGDPVYLRIVELERLSVTYKEMLQPNTKDGHHKQTTKKVFCRLLKNAELLSDVH</sequence>